<keyword evidence="5" id="KW-0175">Coiled coil</keyword>
<feature type="domain" description="GTD-binding" evidence="7">
    <location>
        <begin position="129"/>
        <end position="190"/>
    </location>
</feature>
<protein>
    <recommendedName>
        <fullName evidence="7">GTD-binding domain-containing protein</fullName>
    </recommendedName>
</protein>
<proteinExistence type="predicted"/>
<evidence type="ECO:0000256" key="6">
    <source>
        <dbReference type="SAM" id="Phobius"/>
    </source>
</evidence>
<name>A0A9Q0KHW9_9MAGN</name>
<evidence type="ECO:0000313" key="8">
    <source>
        <dbReference type="EMBL" id="KAJ4970621.1"/>
    </source>
</evidence>
<dbReference type="InterPro" id="IPR007656">
    <property type="entry name" value="GTD-bd"/>
</dbReference>
<dbReference type="PANTHER" id="PTHR31422:SF2">
    <property type="entry name" value="PROTEIN FLOURY 1-LIKE"/>
    <property type="match status" value="1"/>
</dbReference>
<feature type="transmembrane region" description="Helical" evidence="6">
    <location>
        <begin position="34"/>
        <end position="56"/>
    </location>
</feature>
<evidence type="ECO:0000256" key="5">
    <source>
        <dbReference type="SAM" id="Coils"/>
    </source>
</evidence>
<evidence type="ECO:0000313" key="9">
    <source>
        <dbReference type="Proteomes" id="UP001141806"/>
    </source>
</evidence>
<dbReference type="PANTHER" id="PTHR31422">
    <property type="entry name" value="BNAANNG28530D PROTEIN"/>
    <property type="match status" value="1"/>
</dbReference>
<dbReference type="EMBL" id="JAMYWD010000005">
    <property type="protein sequence ID" value="KAJ4970621.1"/>
    <property type="molecule type" value="Genomic_DNA"/>
</dbReference>
<keyword evidence="4 6" id="KW-0472">Membrane</keyword>
<dbReference type="GO" id="GO:0016020">
    <property type="term" value="C:membrane"/>
    <property type="evidence" value="ECO:0007669"/>
    <property type="project" value="UniProtKB-SubCell"/>
</dbReference>
<dbReference type="AlphaFoldDB" id="A0A9Q0KHW9"/>
<evidence type="ECO:0000259" key="7">
    <source>
        <dbReference type="PROSITE" id="PS51775"/>
    </source>
</evidence>
<evidence type="ECO:0000256" key="3">
    <source>
        <dbReference type="ARBA" id="ARBA00022989"/>
    </source>
</evidence>
<evidence type="ECO:0000256" key="2">
    <source>
        <dbReference type="ARBA" id="ARBA00022692"/>
    </source>
</evidence>
<reference evidence="8" key="1">
    <citation type="journal article" date="2023" name="Plant J.">
        <title>The genome of the king protea, Protea cynaroides.</title>
        <authorList>
            <person name="Chang J."/>
            <person name="Duong T.A."/>
            <person name="Schoeman C."/>
            <person name="Ma X."/>
            <person name="Roodt D."/>
            <person name="Barker N."/>
            <person name="Li Z."/>
            <person name="Van de Peer Y."/>
            <person name="Mizrachi E."/>
        </authorList>
    </citation>
    <scope>NUCLEOTIDE SEQUENCE</scope>
    <source>
        <tissue evidence="8">Young leaves</tissue>
    </source>
</reference>
<accession>A0A9Q0KHW9</accession>
<organism evidence="8 9">
    <name type="scientific">Protea cynaroides</name>
    <dbReference type="NCBI Taxonomy" id="273540"/>
    <lineage>
        <taxon>Eukaryota</taxon>
        <taxon>Viridiplantae</taxon>
        <taxon>Streptophyta</taxon>
        <taxon>Embryophyta</taxon>
        <taxon>Tracheophyta</taxon>
        <taxon>Spermatophyta</taxon>
        <taxon>Magnoliopsida</taxon>
        <taxon>Proteales</taxon>
        <taxon>Proteaceae</taxon>
        <taxon>Protea</taxon>
    </lineage>
</organism>
<comment type="subcellular location">
    <subcellularLocation>
        <location evidence="1">Membrane</location>
    </subcellularLocation>
</comment>
<dbReference type="OrthoDB" id="1100010at2759"/>
<sequence length="190" mass="21168">MTTCHHDRPAAQSPAFCNMLRHYGEFPGSLPQSALIIFLIESSPLTFIFSLLRLPWETPTSMTTMKTIGQLWCHGDTNTDDDNEDPLDSSIFGGFNFVCCTSGYFKAPESSSEFELESESESGGGGSEEDISALKRLVRIERDRANATHLELEKERTAAASAAKEAMAMIQRLQNEKSLVEMQANQRRRP</sequence>
<dbReference type="GO" id="GO:0080115">
    <property type="term" value="F:myosin XI tail binding"/>
    <property type="evidence" value="ECO:0007669"/>
    <property type="project" value="UniProtKB-ARBA"/>
</dbReference>
<evidence type="ECO:0000256" key="1">
    <source>
        <dbReference type="ARBA" id="ARBA00004370"/>
    </source>
</evidence>
<dbReference type="PROSITE" id="PS51775">
    <property type="entry name" value="GTD_BINDING"/>
    <property type="match status" value="1"/>
</dbReference>
<keyword evidence="9" id="KW-1185">Reference proteome</keyword>
<comment type="caution">
    <text evidence="8">The sequence shown here is derived from an EMBL/GenBank/DDBJ whole genome shotgun (WGS) entry which is preliminary data.</text>
</comment>
<keyword evidence="2 6" id="KW-0812">Transmembrane</keyword>
<evidence type="ECO:0000256" key="4">
    <source>
        <dbReference type="ARBA" id="ARBA00023136"/>
    </source>
</evidence>
<keyword evidence="3 6" id="KW-1133">Transmembrane helix</keyword>
<gene>
    <name evidence="8" type="ORF">NE237_003720</name>
</gene>
<dbReference type="Pfam" id="PF04576">
    <property type="entry name" value="Zein-binding"/>
    <property type="match status" value="1"/>
</dbReference>
<feature type="coiled-coil region" evidence="5">
    <location>
        <begin position="156"/>
        <end position="183"/>
    </location>
</feature>
<dbReference type="Proteomes" id="UP001141806">
    <property type="component" value="Unassembled WGS sequence"/>
</dbReference>